<feature type="domain" description="Outer membrane lipoprotein BamD-like" evidence="3">
    <location>
        <begin position="32"/>
        <end position="181"/>
    </location>
</feature>
<sequence length="295" mass="34544">MQHYLKTGIVAVVLLVFFTSCSPFQKLQKTGTDDQKYQAAVTYFKKGEFYRAGLLFEELIPILKGSTESEMAQFYRAHCEYQQQNYQLSSFHFKQFYETFARSDYAHEAMYFYALSLYKDSPNYNLDQSNTLTAMAALQDFINAHPQSPFRQECTQYIAVLRDKLELKAYDKAKQYYKTSAANIANYRSSVVSITNFLREYPDSKYNEELAYLRVDAQYHLAKNSFADKWKERHQEVVNYYLALVDKFPKSPDIKKAERMYEDSRKELETIANQEKEKLNQQQKPAKVTATTASN</sequence>
<proteinExistence type="predicted"/>
<accession>A0A3P1CV03</accession>
<dbReference type="OrthoDB" id="9770761at2"/>
<gene>
    <name evidence="4" type="primary">bamD</name>
    <name evidence="4" type="ORF">EHT87_02135</name>
</gene>
<name>A0A3P1CV03_9BACT</name>
<evidence type="ECO:0000313" key="5">
    <source>
        <dbReference type="Proteomes" id="UP000274271"/>
    </source>
</evidence>
<evidence type="ECO:0000313" key="4">
    <source>
        <dbReference type="EMBL" id="RRB17101.1"/>
    </source>
</evidence>
<protein>
    <submittedName>
        <fullName evidence="4">Outer membrane protein assembly factor BamD</fullName>
    </submittedName>
</protein>
<organism evidence="4 5">
    <name type="scientific">Larkinella knui</name>
    <dbReference type="NCBI Taxonomy" id="2025310"/>
    <lineage>
        <taxon>Bacteria</taxon>
        <taxon>Pseudomonadati</taxon>
        <taxon>Bacteroidota</taxon>
        <taxon>Cytophagia</taxon>
        <taxon>Cytophagales</taxon>
        <taxon>Spirosomataceae</taxon>
        <taxon>Larkinella</taxon>
    </lineage>
</organism>
<dbReference type="PROSITE" id="PS51257">
    <property type="entry name" value="PROKAR_LIPOPROTEIN"/>
    <property type="match status" value="1"/>
</dbReference>
<dbReference type="RefSeq" id="WP_124903364.1">
    <property type="nucleotide sequence ID" value="NZ_RQJP01000001.1"/>
</dbReference>
<evidence type="ECO:0000256" key="1">
    <source>
        <dbReference type="ARBA" id="ARBA00022729"/>
    </source>
</evidence>
<dbReference type="Gene3D" id="1.25.40.10">
    <property type="entry name" value="Tetratricopeptide repeat domain"/>
    <property type="match status" value="1"/>
</dbReference>
<keyword evidence="1" id="KW-0732">Signal</keyword>
<evidence type="ECO:0000256" key="2">
    <source>
        <dbReference type="SAM" id="MobiDB-lite"/>
    </source>
</evidence>
<dbReference type="InterPro" id="IPR039565">
    <property type="entry name" value="BamD-like"/>
</dbReference>
<keyword evidence="5" id="KW-1185">Reference proteome</keyword>
<evidence type="ECO:0000259" key="3">
    <source>
        <dbReference type="Pfam" id="PF13525"/>
    </source>
</evidence>
<dbReference type="AlphaFoldDB" id="A0A3P1CV03"/>
<dbReference type="Pfam" id="PF13525">
    <property type="entry name" value="YfiO"/>
    <property type="match status" value="1"/>
</dbReference>
<reference evidence="4 5" key="1">
    <citation type="submission" date="2018-11" db="EMBL/GenBank/DDBJ databases">
        <authorList>
            <person name="Zhou Z."/>
            <person name="Wang G."/>
        </authorList>
    </citation>
    <scope>NUCLEOTIDE SEQUENCE [LARGE SCALE GENOMIC DNA]</scope>
    <source>
        <strain evidence="4 5">KCTC42998</strain>
    </source>
</reference>
<dbReference type="EMBL" id="RQJP01000001">
    <property type="protein sequence ID" value="RRB17101.1"/>
    <property type="molecule type" value="Genomic_DNA"/>
</dbReference>
<feature type="region of interest" description="Disordered" evidence="2">
    <location>
        <begin position="275"/>
        <end position="295"/>
    </location>
</feature>
<comment type="caution">
    <text evidence="4">The sequence shown here is derived from an EMBL/GenBank/DDBJ whole genome shotgun (WGS) entry which is preliminary data.</text>
</comment>
<dbReference type="InterPro" id="IPR011990">
    <property type="entry name" value="TPR-like_helical_dom_sf"/>
</dbReference>
<dbReference type="Proteomes" id="UP000274271">
    <property type="component" value="Unassembled WGS sequence"/>
</dbReference>